<dbReference type="RefSeq" id="WP_191768003.1">
    <property type="nucleotide sequence ID" value="NZ_JACSRA010000008.1"/>
</dbReference>
<name>A0ABR8PSI6_9CLOT</name>
<reference evidence="3 4" key="1">
    <citation type="submission" date="2020-08" db="EMBL/GenBank/DDBJ databases">
        <title>A Genomic Blueprint of the Chicken Gut Microbiome.</title>
        <authorList>
            <person name="Gilroy R."/>
            <person name="Ravi A."/>
            <person name="Getino M."/>
            <person name="Pursley I."/>
            <person name="Horton D.L."/>
            <person name="Alikhan N.-F."/>
            <person name="Baker D."/>
            <person name="Gharbi K."/>
            <person name="Hall N."/>
            <person name="Watson M."/>
            <person name="Adriaenssens E.M."/>
            <person name="Foster-Nyarko E."/>
            <person name="Jarju S."/>
            <person name="Secka A."/>
            <person name="Antonio M."/>
            <person name="Oren A."/>
            <person name="Chaudhuri R."/>
            <person name="La Ragione R.M."/>
            <person name="Hildebrand F."/>
            <person name="Pallen M.J."/>
        </authorList>
    </citation>
    <scope>NUCLEOTIDE SEQUENCE [LARGE SCALE GENOMIC DNA]</scope>
    <source>
        <strain evidence="3 4">Sa3CVN1</strain>
    </source>
</reference>
<accession>A0ABR8PSI6</accession>
<evidence type="ECO:0000259" key="2">
    <source>
        <dbReference type="PROSITE" id="PS50198"/>
    </source>
</evidence>
<dbReference type="Gene3D" id="1.10.8.1040">
    <property type="match status" value="1"/>
</dbReference>
<evidence type="ECO:0000313" key="4">
    <source>
        <dbReference type="Proteomes" id="UP000627781"/>
    </source>
</evidence>
<dbReference type="Pfam" id="PF00639">
    <property type="entry name" value="Rotamase"/>
    <property type="match status" value="1"/>
</dbReference>
<dbReference type="GO" id="GO:0016853">
    <property type="term" value="F:isomerase activity"/>
    <property type="evidence" value="ECO:0007669"/>
    <property type="project" value="UniProtKB-KW"/>
</dbReference>
<dbReference type="SUPFAM" id="SSF54534">
    <property type="entry name" value="FKBP-like"/>
    <property type="match status" value="1"/>
</dbReference>
<dbReference type="PANTHER" id="PTHR47245">
    <property type="entry name" value="PEPTIDYLPROLYL ISOMERASE"/>
    <property type="match status" value="1"/>
</dbReference>
<keyword evidence="1 3" id="KW-0413">Isomerase</keyword>
<evidence type="ECO:0000256" key="1">
    <source>
        <dbReference type="PROSITE-ProRule" id="PRU00278"/>
    </source>
</evidence>
<dbReference type="EMBL" id="JACSRA010000008">
    <property type="protein sequence ID" value="MBD7911134.1"/>
    <property type="molecule type" value="Genomic_DNA"/>
</dbReference>
<evidence type="ECO:0000313" key="3">
    <source>
        <dbReference type="EMBL" id="MBD7911134.1"/>
    </source>
</evidence>
<gene>
    <name evidence="3" type="ORF">H9661_07175</name>
</gene>
<keyword evidence="1" id="KW-0697">Rotamase</keyword>
<feature type="domain" description="PpiC" evidence="2">
    <location>
        <begin position="113"/>
        <end position="203"/>
    </location>
</feature>
<organism evidence="3 4">
    <name type="scientific">Clostridium cibarium</name>
    <dbReference type="NCBI Taxonomy" id="2762247"/>
    <lineage>
        <taxon>Bacteria</taxon>
        <taxon>Bacillati</taxon>
        <taxon>Bacillota</taxon>
        <taxon>Clostridia</taxon>
        <taxon>Eubacteriales</taxon>
        <taxon>Clostridiaceae</taxon>
        <taxon>Clostridium</taxon>
    </lineage>
</organism>
<dbReference type="PROSITE" id="PS01096">
    <property type="entry name" value="PPIC_PPIASE_1"/>
    <property type="match status" value="1"/>
</dbReference>
<dbReference type="Proteomes" id="UP000627781">
    <property type="component" value="Unassembled WGS sequence"/>
</dbReference>
<dbReference type="InterPro" id="IPR050245">
    <property type="entry name" value="PrsA_foldase"/>
</dbReference>
<dbReference type="Gene3D" id="3.10.50.40">
    <property type="match status" value="1"/>
</dbReference>
<protein>
    <submittedName>
        <fullName evidence="3">Peptidylprolyl isomerase</fullName>
    </submittedName>
</protein>
<dbReference type="PROSITE" id="PS50198">
    <property type="entry name" value="PPIC_PPIASE_2"/>
    <property type="match status" value="1"/>
</dbReference>
<dbReference type="InterPro" id="IPR000297">
    <property type="entry name" value="PPIase_PpiC"/>
</dbReference>
<keyword evidence="4" id="KW-1185">Reference proteome</keyword>
<dbReference type="PANTHER" id="PTHR47245:SF2">
    <property type="entry name" value="PEPTIDYL-PROLYL CIS-TRANS ISOMERASE HP_0175-RELATED"/>
    <property type="match status" value="1"/>
</dbReference>
<proteinExistence type="predicted"/>
<dbReference type="InterPro" id="IPR046357">
    <property type="entry name" value="PPIase_dom_sf"/>
</dbReference>
<sequence length="248" mass="28478">MENKVWAVVAGNEITDRDLDEIIMRYPEDKRMYMNNEQSKKQLLEQTIAFELFGKFGEEIKLDETDEYKETVKKLAKEILIQMTINKVLSEVTITDEEVQNYYNENKEKFMDQPTATAKHILVATEDEAASIKAEIEEGKITFEDAAKKYSTCPSKEQGGDLGSFGRGMMVPEFEDAAFGAEIGKVTDVVKTQFGYHLILVEQKNEPKEKSFEEVKETVTGQLIQEAQQRKYLDVVKELETKYGVERK</sequence>
<dbReference type="InterPro" id="IPR023058">
    <property type="entry name" value="PPIase_PpiC_CS"/>
</dbReference>
<comment type="caution">
    <text evidence="3">The sequence shown here is derived from an EMBL/GenBank/DDBJ whole genome shotgun (WGS) entry which is preliminary data.</text>
</comment>